<evidence type="ECO:0000313" key="2">
    <source>
        <dbReference type="Proteomes" id="UP000324101"/>
    </source>
</evidence>
<dbReference type="Proteomes" id="UP000324101">
    <property type="component" value="Chromosome"/>
</dbReference>
<evidence type="ECO:0000313" key="1">
    <source>
        <dbReference type="EMBL" id="QES57452.1"/>
    </source>
</evidence>
<reference evidence="1 2" key="1">
    <citation type="submission" date="2018-05" db="EMBL/GenBank/DDBJ databases">
        <title>Streptomyces venezuelae.</title>
        <authorList>
            <person name="Kim W."/>
            <person name="Lee N."/>
            <person name="Cho B.-K."/>
        </authorList>
    </citation>
    <scope>NUCLEOTIDE SEQUENCE [LARGE SCALE GENOMIC DNA]</scope>
    <source>
        <strain evidence="1 2">ATCC 21018</strain>
    </source>
</reference>
<dbReference type="EMBL" id="CP029189">
    <property type="protein sequence ID" value="QES57452.1"/>
    <property type="molecule type" value="Genomic_DNA"/>
</dbReference>
<proteinExistence type="predicted"/>
<accession>A0A5P2DQG3</accession>
<dbReference type="AlphaFoldDB" id="A0A5P2DQG3"/>
<protein>
    <submittedName>
        <fullName evidence="1">Uncharacterized protein</fullName>
    </submittedName>
</protein>
<gene>
    <name evidence="1" type="ORF">DEJ51_27415</name>
</gene>
<name>A0A5P2DQG3_STRVZ</name>
<organism evidence="1 2">
    <name type="scientific">Streptomyces venezuelae</name>
    <dbReference type="NCBI Taxonomy" id="54571"/>
    <lineage>
        <taxon>Bacteria</taxon>
        <taxon>Bacillati</taxon>
        <taxon>Actinomycetota</taxon>
        <taxon>Actinomycetes</taxon>
        <taxon>Kitasatosporales</taxon>
        <taxon>Streptomycetaceae</taxon>
        <taxon>Streptomyces</taxon>
    </lineage>
</organism>
<sequence>MATATLVGCALLLTGCGIKRTDVIDSGHSATVKVSGGNKTNFLYFVAKDGDRLAPSPFSLAEGYRLNPAVLLGLLLDGPRGRAAEVGLTTALPRLAAGQEEQLAVSPYTHEGTTVRVPFAVGGLSDLARMQIVCTIGTAVLTDAVSPVILQGSDTTLPAADCDRKR</sequence>